<dbReference type="CDD" id="cd06850">
    <property type="entry name" value="biotinyl_domain"/>
    <property type="match status" value="1"/>
</dbReference>
<keyword evidence="1" id="KW-0092">Biotin</keyword>
<dbReference type="PROSITE" id="PS50968">
    <property type="entry name" value="BIOTINYL_LIPOYL"/>
    <property type="match status" value="1"/>
</dbReference>
<dbReference type="SUPFAM" id="SSF51230">
    <property type="entry name" value="Single hybrid motif"/>
    <property type="match status" value="1"/>
</dbReference>
<dbReference type="EMBL" id="JACQWF010000015">
    <property type="protein sequence ID" value="MBI4594803.1"/>
    <property type="molecule type" value="Genomic_DNA"/>
</dbReference>
<dbReference type="Pfam" id="PF00364">
    <property type="entry name" value="Biotin_lipoyl"/>
    <property type="match status" value="1"/>
</dbReference>
<name>A0A933GK27_UNCTE</name>
<dbReference type="Proteomes" id="UP000772181">
    <property type="component" value="Unassembled WGS sequence"/>
</dbReference>
<reference evidence="3" key="1">
    <citation type="submission" date="2020-07" db="EMBL/GenBank/DDBJ databases">
        <title>Huge and variable diversity of episymbiotic CPR bacteria and DPANN archaea in groundwater ecosystems.</title>
        <authorList>
            <person name="He C.Y."/>
            <person name="Keren R."/>
            <person name="Whittaker M."/>
            <person name="Farag I.F."/>
            <person name="Doudna J."/>
            <person name="Cate J.H.D."/>
            <person name="Banfield J.F."/>
        </authorList>
    </citation>
    <scope>NUCLEOTIDE SEQUENCE</scope>
    <source>
        <strain evidence="3">NC_groundwater_1482_Ag_S-0.65um_47_24</strain>
    </source>
</reference>
<dbReference type="InterPro" id="IPR050709">
    <property type="entry name" value="Biotin_Carboxyl_Carrier/Decarb"/>
</dbReference>
<dbReference type="PANTHER" id="PTHR45266">
    <property type="entry name" value="OXALOACETATE DECARBOXYLASE ALPHA CHAIN"/>
    <property type="match status" value="1"/>
</dbReference>
<proteinExistence type="predicted"/>
<dbReference type="InterPro" id="IPR000089">
    <property type="entry name" value="Biotin_lipoyl"/>
</dbReference>
<gene>
    <name evidence="3" type="ORF">HY730_00310</name>
</gene>
<accession>A0A933GK27</accession>
<dbReference type="AlphaFoldDB" id="A0A933GK27"/>
<evidence type="ECO:0000313" key="4">
    <source>
        <dbReference type="Proteomes" id="UP000772181"/>
    </source>
</evidence>
<comment type="caution">
    <text evidence="3">The sequence shown here is derived from an EMBL/GenBank/DDBJ whole genome shotgun (WGS) entry which is preliminary data.</text>
</comment>
<sequence>MTDVVAPMVGKVVRIVANVGQKVEIDDPVVIIESMKMENQVVAPESGVIKEIKVSPGDVVKSGTVMAVIE</sequence>
<feature type="domain" description="Lipoyl-binding" evidence="2">
    <location>
        <begin position="1"/>
        <end position="70"/>
    </location>
</feature>
<protein>
    <submittedName>
        <fullName evidence="3">Acetyl-CoA carboxylase biotin carboxyl carrier protein subunit</fullName>
    </submittedName>
</protein>
<dbReference type="Gene3D" id="2.40.50.100">
    <property type="match status" value="1"/>
</dbReference>
<evidence type="ECO:0000313" key="3">
    <source>
        <dbReference type="EMBL" id="MBI4594803.1"/>
    </source>
</evidence>
<dbReference type="PANTHER" id="PTHR45266:SF3">
    <property type="entry name" value="OXALOACETATE DECARBOXYLASE ALPHA CHAIN"/>
    <property type="match status" value="1"/>
</dbReference>
<organism evidence="3 4">
    <name type="scientific">Tectimicrobiota bacterium</name>
    <dbReference type="NCBI Taxonomy" id="2528274"/>
    <lineage>
        <taxon>Bacteria</taxon>
        <taxon>Pseudomonadati</taxon>
        <taxon>Nitrospinota/Tectimicrobiota group</taxon>
        <taxon>Candidatus Tectimicrobiota</taxon>
    </lineage>
</organism>
<evidence type="ECO:0000256" key="1">
    <source>
        <dbReference type="ARBA" id="ARBA00023267"/>
    </source>
</evidence>
<dbReference type="InterPro" id="IPR011053">
    <property type="entry name" value="Single_hybrid_motif"/>
</dbReference>
<dbReference type="FunFam" id="2.40.50.100:FF:000003">
    <property type="entry name" value="Acetyl-CoA carboxylase biotin carboxyl carrier protein"/>
    <property type="match status" value="1"/>
</dbReference>
<evidence type="ECO:0000259" key="2">
    <source>
        <dbReference type="PROSITE" id="PS50968"/>
    </source>
</evidence>